<gene>
    <name evidence="1" type="ORF">SAMN05421761_106131</name>
</gene>
<evidence type="ECO:0000313" key="2">
    <source>
        <dbReference type="Proteomes" id="UP000186026"/>
    </source>
</evidence>
<name>A0A1N7MJE9_9BACT</name>
<proteinExistence type="predicted"/>
<organism evidence="1 2">
    <name type="scientific">Belliella pelovolcani</name>
    <dbReference type="NCBI Taxonomy" id="529505"/>
    <lineage>
        <taxon>Bacteria</taxon>
        <taxon>Pseudomonadati</taxon>
        <taxon>Bacteroidota</taxon>
        <taxon>Cytophagia</taxon>
        <taxon>Cytophagales</taxon>
        <taxon>Cyclobacteriaceae</taxon>
        <taxon>Belliella</taxon>
    </lineage>
</organism>
<dbReference type="Proteomes" id="UP000186026">
    <property type="component" value="Unassembled WGS sequence"/>
</dbReference>
<dbReference type="AlphaFoldDB" id="A0A1N7MJE9"/>
<dbReference type="EMBL" id="FTOP01000006">
    <property type="protein sequence ID" value="SIS86071.1"/>
    <property type="molecule type" value="Genomic_DNA"/>
</dbReference>
<protein>
    <submittedName>
        <fullName evidence="1">Uncharacterized protein</fullName>
    </submittedName>
</protein>
<keyword evidence="2" id="KW-1185">Reference proteome</keyword>
<dbReference type="STRING" id="529505.SAMN05421761_106131"/>
<accession>A0A1N7MJE9</accession>
<dbReference type="RefSeq" id="WP_076500669.1">
    <property type="nucleotide sequence ID" value="NZ_FTOP01000006.1"/>
</dbReference>
<reference evidence="2" key="1">
    <citation type="submission" date="2017-01" db="EMBL/GenBank/DDBJ databases">
        <authorList>
            <person name="Varghese N."/>
            <person name="Submissions S."/>
        </authorList>
    </citation>
    <scope>NUCLEOTIDE SEQUENCE [LARGE SCALE GENOMIC DNA]</scope>
    <source>
        <strain evidence="2">DSM 46698</strain>
    </source>
</reference>
<dbReference type="OrthoDB" id="670350at2"/>
<sequence>MKTYIPFIISLFSITLFSQTTKAQVDQGAIDATEAYFTAKMCDDYETLINLTLPDLIEQAGGRERMRSALSKIHDNQRAKGILLQEFKIKEEIEQAKTKSETHVLIPTLTVSKVPGGKVTAESYLIAVGTEGNSKWYVVETSSLNEYNIHKVIANWDNSIVLPFKKSPVFKEDK</sequence>
<evidence type="ECO:0000313" key="1">
    <source>
        <dbReference type="EMBL" id="SIS86071.1"/>
    </source>
</evidence>